<dbReference type="PANTHER" id="PTHR11799:SF30">
    <property type="entry name" value="SERUM PARAOXONASE_ARYLESTERASE 2"/>
    <property type="match status" value="1"/>
</dbReference>
<keyword evidence="3" id="KW-1015">Disulfide bond</keyword>
<dbReference type="PANTHER" id="PTHR11799">
    <property type="entry name" value="PARAOXONASE"/>
    <property type="match status" value="1"/>
</dbReference>
<comment type="caution">
    <text evidence="5">The sequence shown here is derived from an EMBL/GenBank/DDBJ whole genome shotgun (WGS) entry which is preliminary data.</text>
</comment>
<evidence type="ECO:0000256" key="1">
    <source>
        <dbReference type="ARBA" id="ARBA00008595"/>
    </source>
</evidence>
<evidence type="ECO:0000256" key="4">
    <source>
        <dbReference type="ARBA" id="ARBA00023180"/>
    </source>
</evidence>
<comment type="similarity">
    <text evidence="1">Belongs to the paraoxonase family.</text>
</comment>
<dbReference type="InterPro" id="IPR051288">
    <property type="entry name" value="Serum_paraoxonase/arylesterase"/>
</dbReference>
<keyword evidence="6" id="KW-1185">Reference proteome</keyword>
<evidence type="ECO:0000313" key="6">
    <source>
        <dbReference type="Proteomes" id="UP001521222"/>
    </source>
</evidence>
<dbReference type="Gene3D" id="2.120.10.30">
    <property type="entry name" value="TolB, C-terminal domain"/>
    <property type="match status" value="1"/>
</dbReference>
<dbReference type="EMBL" id="JAKIXB020000001">
    <property type="protein sequence ID" value="KAL1611400.1"/>
    <property type="molecule type" value="Genomic_DNA"/>
</dbReference>
<evidence type="ECO:0008006" key="7">
    <source>
        <dbReference type="Google" id="ProtNLM"/>
    </source>
</evidence>
<dbReference type="SUPFAM" id="SSF63829">
    <property type="entry name" value="Calcium-dependent phosphotriesterase"/>
    <property type="match status" value="1"/>
</dbReference>
<keyword evidence="2" id="KW-0378">Hydrolase</keyword>
<dbReference type="InterPro" id="IPR002640">
    <property type="entry name" value="Arylesterase"/>
</dbReference>
<keyword evidence="4" id="KW-0325">Glycoprotein</keyword>
<organism evidence="5 6">
    <name type="scientific">Nothophoma quercina</name>
    <dbReference type="NCBI Taxonomy" id="749835"/>
    <lineage>
        <taxon>Eukaryota</taxon>
        <taxon>Fungi</taxon>
        <taxon>Dikarya</taxon>
        <taxon>Ascomycota</taxon>
        <taxon>Pezizomycotina</taxon>
        <taxon>Dothideomycetes</taxon>
        <taxon>Pleosporomycetidae</taxon>
        <taxon>Pleosporales</taxon>
        <taxon>Pleosporineae</taxon>
        <taxon>Didymellaceae</taxon>
        <taxon>Nothophoma</taxon>
    </lineage>
</organism>
<dbReference type="Pfam" id="PF01731">
    <property type="entry name" value="Arylesterase"/>
    <property type="match status" value="1"/>
</dbReference>
<dbReference type="Proteomes" id="UP001521222">
    <property type="component" value="Unassembled WGS sequence"/>
</dbReference>
<gene>
    <name evidence="5" type="ORF">SLS59_000119</name>
</gene>
<reference evidence="5 6" key="1">
    <citation type="submission" date="2024-02" db="EMBL/GenBank/DDBJ databases">
        <title>De novo assembly and annotation of 12 fungi associated with fruit tree decline syndrome in Ontario, Canada.</title>
        <authorList>
            <person name="Sulman M."/>
            <person name="Ellouze W."/>
            <person name="Ilyukhin E."/>
        </authorList>
    </citation>
    <scope>NUCLEOTIDE SEQUENCE [LARGE SCALE GENOMIC DNA]</scope>
    <source>
        <strain evidence="5 6">M97-236</strain>
    </source>
</reference>
<sequence length="386" mass="42566">MPSFRPVVQVLVLAAVAPWLYDRYVALSPILTNTPARFESLRTFDSYEVKYKDRLKNCEDVILEKSLGIAFLSCDPGRDRWNTVMGTFKPVKNGEDHGGLYIYDYSIPNVPDKDRLKHLQVDEADLHPLGIAYDASTSTLYAINHSRHKGSHILILHVDTKTHATTLVARFTHPLLHAPNSIQVLGPHELYVTNDHYITASKASILSKIETFSGAPGGSVVYVNVRFPKSAKVVARVPFANGITSLNETTLAIASSSKSGLYLFDREENHELALNQIIRTPAAVDNLSTDGQGGVLMAGHPFAPALMKTSKGRWKCDENGSQEEREACQCTAPSWVAEWSEEGGLREVYKDNGSEFCSSSTIVRDNSRDVGIISGLYESGILVFKP</sequence>
<dbReference type="InterPro" id="IPR011042">
    <property type="entry name" value="6-blade_b-propeller_TolB-like"/>
</dbReference>
<accession>A0ABR3S408</accession>
<protein>
    <recommendedName>
        <fullName evidence="7">Calcium-dependent phosphotriesterase</fullName>
    </recommendedName>
</protein>
<proteinExistence type="inferred from homology"/>
<name>A0ABR3S408_9PLEO</name>
<evidence type="ECO:0000256" key="2">
    <source>
        <dbReference type="ARBA" id="ARBA00022801"/>
    </source>
</evidence>
<evidence type="ECO:0000256" key="3">
    <source>
        <dbReference type="ARBA" id="ARBA00023157"/>
    </source>
</evidence>
<evidence type="ECO:0000313" key="5">
    <source>
        <dbReference type="EMBL" id="KAL1611400.1"/>
    </source>
</evidence>